<protein>
    <recommendedName>
        <fullName evidence="12">Tafazzin family protein</fullName>
    </recommendedName>
</protein>
<evidence type="ECO:0000256" key="3">
    <source>
        <dbReference type="ARBA" id="ARBA00022679"/>
    </source>
</evidence>
<keyword evidence="5" id="KW-0999">Mitochondrion inner membrane</keyword>
<gene>
    <name evidence="14" type="ORF">CYMTET_26888</name>
</gene>
<keyword evidence="15" id="KW-1185">Reference proteome</keyword>
<dbReference type="PRINTS" id="PR00979">
    <property type="entry name" value="TAFAZZIN"/>
</dbReference>
<evidence type="ECO:0000256" key="4">
    <source>
        <dbReference type="ARBA" id="ARBA00022787"/>
    </source>
</evidence>
<dbReference type="CDD" id="cd07989">
    <property type="entry name" value="LPLAT_AGPAT-like"/>
    <property type="match status" value="1"/>
</dbReference>
<dbReference type="InterPro" id="IPR000872">
    <property type="entry name" value="Tafazzin"/>
</dbReference>
<keyword evidence="4" id="KW-1000">Mitochondrion outer membrane</keyword>
<evidence type="ECO:0000256" key="7">
    <source>
        <dbReference type="ARBA" id="ARBA00023128"/>
    </source>
</evidence>
<dbReference type="PANTHER" id="PTHR12497">
    <property type="entry name" value="TAZ PROTEIN TAFAZZIN"/>
    <property type="match status" value="1"/>
</dbReference>
<comment type="caution">
    <text evidence="14">The sequence shown here is derived from an EMBL/GenBank/DDBJ whole genome shotgun (WGS) entry which is preliminary data.</text>
</comment>
<dbReference type="SMART" id="SM00563">
    <property type="entry name" value="PlsC"/>
    <property type="match status" value="1"/>
</dbReference>
<feature type="domain" description="Phospholipid/glycerol acyltransferase" evidence="13">
    <location>
        <begin position="65"/>
        <end position="196"/>
    </location>
</feature>
<evidence type="ECO:0000313" key="15">
    <source>
        <dbReference type="Proteomes" id="UP001190700"/>
    </source>
</evidence>
<dbReference type="GO" id="GO:0008374">
    <property type="term" value="F:O-acyltransferase activity"/>
    <property type="evidence" value="ECO:0007669"/>
    <property type="project" value="TreeGrafter"/>
</dbReference>
<keyword evidence="8" id="KW-0472">Membrane</keyword>
<organism evidence="14 15">
    <name type="scientific">Cymbomonas tetramitiformis</name>
    <dbReference type="NCBI Taxonomy" id="36881"/>
    <lineage>
        <taxon>Eukaryota</taxon>
        <taxon>Viridiplantae</taxon>
        <taxon>Chlorophyta</taxon>
        <taxon>Pyramimonadophyceae</taxon>
        <taxon>Pyramimonadales</taxon>
        <taxon>Pyramimonadaceae</taxon>
        <taxon>Cymbomonas</taxon>
    </lineage>
</organism>
<name>A0AAE0KXS7_9CHLO</name>
<evidence type="ECO:0000259" key="13">
    <source>
        <dbReference type="SMART" id="SM00563"/>
    </source>
</evidence>
<keyword evidence="6" id="KW-0443">Lipid metabolism</keyword>
<evidence type="ECO:0000256" key="12">
    <source>
        <dbReference type="RuleBase" id="RU365062"/>
    </source>
</evidence>
<comment type="subcellular location">
    <subcellularLocation>
        <location evidence="1">Mitochondrion inner membrane</location>
        <topology evidence="1">Peripheral membrane protein</topology>
        <orientation evidence="1">Intermembrane side</orientation>
    </subcellularLocation>
    <subcellularLocation>
        <location evidence="10">Mitochondrion outer membrane</location>
        <topology evidence="10">Peripheral membrane protein</topology>
        <orientation evidence="10">Intermembrane side</orientation>
    </subcellularLocation>
</comment>
<dbReference type="GO" id="GO:0006644">
    <property type="term" value="P:phospholipid metabolic process"/>
    <property type="evidence" value="ECO:0007669"/>
    <property type="project" value="InterPro"/>
</dbReference>
<dbReference type="SUPFAM" id="SSF69593">
    <property type="entry name" value="Glycerol-3-phosphate (1)-acyltransferase"/>
    <property type="match status" value="1"/>
</dbReference>
<evidence type="ECO:0000256" key="11">
    <source>
        <dbReference type="ARBA" id="ARBA00047906"/>
    </source>
</evidence>
<comment type="similarity">
    <text evidence="2 12">Belongs to the taffazin family.</text>
</comment>
<proteinExistence type="inferred from homology"/>
<sequence length="275" mass="30292">MAQPFTIPGSPPNTEPCGGPLGRDITLGIIGAVSQLWLTCVNTVNIKHHNRFLEAVTLRPAGQGLITVANHASTLDDPALISAMLPLSFLWSESQHEKNRWTMCAREICFKNAFLDCFFRSGKTLPVDRGAGTDQPSLTTARELASNGSWIHVFPEGRVSQNGEMRNFKWGIGKMLCEAAHTETPPMVVPFYHRGMEDIKQIGSAQLGVGKTISVVCGEPIPMDDLYLKCRKCRNDQQRQQLWKDITDRVKGHVQNLKGELDLQPASATSLPSDA</sequence>
<reference evidence="14 15" key="1">
    <citation type="journal article" date="2015" name="Genome Biol. Evol.">
        <title>Comparative Genomics of a Bacterivorous Green Alga Reveals Evolutionary Causalities and Consequences of Phago-Mixotrophic Mode of Nutrition.</title>
        <authorList>
            <person name="Burns J.A."/>
            <person name="Paasch A."/>
            <person name="Narechania A."/>
            <person name="Kim E."/>
        </authorList>
    </citation>
    <scope>NUCLEOTIDE SEQUENCE [LARGE SCALE GENOMIC DNA]</scope>
    <source>
        <strain evidence="14 15">PLY_AMNH</strain>
    </source>
</reference>
<dbReference type="Pfam" id="PF01553">
    <property type="entry name" value="Acyltransferase"/>
    <property type="match status" value="1"/>
</dbReference>
<dbReference type="GO" id="GO:0005743">
    <property type="term" value="C:mitochondrial inner membrane"/>
    <property type="evidence" value="ECO:0007669"/>
    <property type="project" value="UniProtKB-SubCell"/>
</dbReference>
<evidence type="ECO:0000256" key="9">
    <source>
        <dbReference type="ARBA" id="ARBA00023315"/>
    </source>
</evidence>
<keyword evidence="3" id="KW-0808">Transferase</keyword>
<accession>A0AAE0KXS7</accession>
<dbReference type="Proteomes" id="UP001190700">
    <property type="component" value="Unassembled WGS sequence"/>
</dbReference>
<dbReference type="AlphaFoldDB" id="A0AAE0KXS7"/>
<evidence type="ECO:0000256" key="6">
    <source>
        <dbReference type="ARBA" id="ARBA00023098"/>
    </source>
</evidence>
<comment type="catalytic activity">
    <reaction evidence="11">
        <text>1'-[1,2-diacyl-sn-glycero-3-phospho],3'-[1-acyl-sn-glycero-3-phospho]-glycerol + a 1,2-diacyl-sn-glycero-3-phosphocholine = a cardiolipin + a 1-acyl-sn-glycero-3-phosphocholine</text>
        <dbReference type="Rhea" id="RHEA:33731"/>
        <dbReference type="ChEBI" id="CHEBI:57643"/>
        <dbReference type="ChEBI" id="CHEBI:58168"/>
        <dbReference type="ChEBI" id="CHEBI:62237"/>
        <dbReference type="ChEBI" id="CHEBI:64743"/>
    </reaction>
    <physiologicalReaction direction="left-to-right" evidence="11">
        <dbReference type="Rhea" id="RHEA:33732"/>
    </physiologicalReaction>
    <physiologicalReaction direction="right-to-left" evidence="11">
        <dbReference type="Rhea" id="RHEA:33733"/>
    </physiologicalReaction>
</comment>
<evidence type="ECO:0000313" key="14">
    <source>
        <dbReference type="EMBL" id="KAK3264365.1"/>
    </source>
</evidence>
<evidence type="ECO:0000256" key="2">
    <source>
        <dbReference type="ARBA" id="ARBA00010524"/>
    </source>
</evidence>
<dbReference type="PANTHER" id="PTHR12497:SF0">
    <property type="entry name" value="TAFAZZIN"/>
    <property type="match status" value="1"/>
</dbReference>
<keyword evidence="9" id="KW-0012">Acyltransferase</keyword>
<keyword evidence="7" id="KW-0496">Mitochondrion</keyword>
<dbReference type="GO" id="GO:0005741">
    <property type="term" value="C:mitochondrial outer membrane"/>
    <property type="evidence" value="ECO:0007669"/>
    <property type="project" value="UniProtKB-SubCell"/>
</dbReference>
<evidence type="ECO:0000256" key="5">
    <source>
        <dbReference type="ARBA" id="ARBA00022792"/>
    </source>
</evidence>
<evidence type="ECO:0000256" key="8">
    <source>
        <dbReference type="ARBA" id="ARBA00023136"/>
    </source>
</evidence>
<dbReference type="EMBL" id="LGRX02014602">
    <property type="protein sequence ID" value="KAK3264365.1"/>
    <property type="molecule type" value="Genomic_DNA"/>
</dbReference>
<dbReference type="InterPro" id="IPR002123">
    <property type="entry name" value="Plipid/glycerol_acylTrfase"/>
</dbReference>
<evidence type="ECO:0000256" key="10">
    <source>
        <dbReference type="ARBA" id="ARBA00024323"/>
    </source>
</evidence>
<evidence type="ECO:0000256" key="1">
    <source>
        <dbReference type="ARBA" id="ARBA00004137"/>
    </source>
</evidence>